<keyword evidence="2" id="KW-0413">Isomerase</keyword>
<dbReference type="GO" id="GO:0016853">
    <property type="term" value="F:isomerase activity"/>
    <property type="evidence" value="ECO:0007669"/>
    <property type="project" value="UniProtKB-KW"/>
</dbReference>
<feature type="region of interest" description="Disordered" evidence="1">
    <location>
        <begin position="1"/>
        <end position="23"/>
    </location>
</feature>
<gene>
    <name evidence="2" type="ORF">ACFQE6_29385</name>
</gene>
<dbReference type="PANTHER" id="PTHR43422:SF3">
    <property type="entry name" value="THIAMINE THIAZOLE SYNTHASE"/>
    <property type="match status" value="1"/>
</dbReference>
<keyword evidence="3" id="KW-1185">Reference proteome</keyword>
<evidence type="ECO:0000256" key="1">
    <source>
        <dbReference type="SAM" id="MobiDB-lite"/>
    </source>
</evidence>
<dbReference type="EMBL" id="JBHSWV010000650">
    <property type="protein sequence ID" value="MFC6768978.1"/>
    <property type="molecule type" value="Genomic_DNA"/>
</dbReference>
<accession>A0ABD5T0J5</accession>
<dbReference type="AlphaFoldDB" id="A0ABD5T0J5"/>
<dbReference type="InterPro" id="IPR036188">
    <property type="entry name" value="FAD/NAD-bd_sf"/>
</dbReference>
<dbReference type="Pfam" id="PF01946">
    <property type="entry name" value="Thi4"/>
    <property type="match status" value="1"/>
</dbReference>
<proteinExistence type="predicted"/>
<dbReference type="PANTHER" id="PTHR43422">
    <property type="entry name" value="THIAMINE THIAZOLE SYNTHASE"/>
    <property type="match status" value="1"/>
</dbReference>
<evidence type="ECO:0000313" key="2">
    <source>
        <dbReference type="EMBL" id="MFC6768978.1"/>
    </source>
</evidence>
<feature type="non-terminal residue" evidence="2">
    <location>
        <position position="1"/>
    </location>
</feature>
<dbReference type="Gene3D" id="3.50.50.60">
    <property type="entry name" value="FAD/NAD(P)-binding domain"/>
    <property type="match status" value="1"/>
</dbReference>
<reference evidence="2 3" key="1">
    <citation type="journal article" date="2019" name="Int. J. Syst. Evol. Microbiol.">
        <title>The Global Catalogue of Microorganisms (GCM) 10K type strain sequencing project: providing services to taxonomists for standard genome sequencing and annotation.</title>
        <authorList>
            <consortium name="The Broad Institute Genomics Platform"/>
            <consortium name="The Broad Institute Genome Sequencing Center for Infectious Disease"/>
            <person name="Wu L."/>
            <person name="Ma J."/>
        </authorList>
    </citation>
    <scope>NUCLEOTIDE SEQUENCE [LARGE SCALE GENOMIC DNA]</scope>
    <source>
        <strain evidence="2 3">LMG 29247</strain>
    </source>
</reference>
<evidence type="ECO:0000313" key="3">
    <source>
        <dbReference type="Proteomes" id="UP001596383"/>
    </source>
</evidence>
<name>A0ABD5T0J5_9EURY</name>
<dbReference type="Proteomes" id="UP001596383">
    <property type="component" value="Unassembled WGS sequence"/>
</dbReference>
<organism evidence="2 3">
    <name type="scientific">Natrinema soli</name>
    <dbReference type="NCBI Taxonomy" id="1930624"/>
    <lineage>
        <taxon>Archaea</taxon>
        <taxon>Methanobacteriati</taxon>
        <taxon>Methanobacteriota</taxon>
        <taxon>Stenosarchaea group</taxon>
        <taxon>Halobacteria</taxon>
        <taxon>Halobacteriales</taxon>
        <taxon>Natrialbaceae</taxon>
        <taxon>Natrinema</taxon>
    </lineage>
</organism>
<sequence length="97" mass="10010">DQTGDDSYGAPGHDSPGHDSMWVGKSEDAVVEHTGLVHDGLIATGMATATTYGLPRMGPTFGAMLVSGKRAAQVALDELEVDADPVELTSRATPADD</sequence>
<comment type="caution">
    <text evidence="2">The sequence shown here is derived from an EMBL/GenBank/DDBJ whole genome shotgun (WGS) entry which is preliminary data.</text>
</comment>
<protein>
    <submittedName>
        <fullName evidence="2">Ribose 1,5-bisphosphate isomerase</fullName>
    </submittedName>
</protein>